<dbReference type="Proteomes" id="UP001146351">
    <property type="component" value="Unassembled WGS sequence"/>
</dbReference>
<sequence>MLRYVSPSAHAFALQRKFLRDQVSEALRGKPMPKGSVIETLTGPRMPLYLQGVDRPSDEAFALVIGGTETTAENVVFARDFGIPCPETAYIVVQVLVKGLVEE</sequence>
<reference evidence="1" key="1">
    <citation type="submission" date="2022-11" db="EMBL/GenBank/DDBJ databases">
        <authorList>
            <person name="Petersen C."/>
        </authorList>
    </citation>
    <scope>NUCLEOTIDE SEQUENCE</scope>
    <source>
        <strain evidence="1">IBT 21917</strain>
    </source>
</reference>
<organism evidence="1 2">
    <name type="scientific">Penicillium capsulatum</name>
    <dbReference type="NCBI Taxonomy" id="69766"/>
    <lineage>
        <taxon>Eukaryota</taxon>
        <taxon>Fungi</taxon>
        <taxon>Dikarya</taxon>
        <taxon>Ascomycota</taxon>
        <taxon>Pezizomycotina</taxon>
        <taxon>Eurotiomycetes</taxon>
        <taxon>Eurotiomycetidae</taxon>
        <taxon>Eurotiales</taxon>
        <taxon>Aspergillaceae</taxon>
        <taxon>Penicillium</taxon>
    </lineage>
</organism>
<dbReference type="AlphaFoldDB" id="A0A9W9I9K4"/>
<gene>
    <name evidence="1" type="ORF">N7492_004257</name>
</gene>
<accession>A0A9W9I9K4</accession>
<evidence type="ECO:0000313" key="1">
    <source>
        <dbReference type="EMBL" id="KAJ5171664.1"/>
    </source>
</evidence>
<proteinExistence type="predicted"/>
<protein>
    <submittedName>
        <fullName evidence="1">Uncharacterized protein</fullName>
    </submittedName>
</protein>
<reference evidence="1" key="2">
    <citation type="journal article" date="2023" name="IMA Fungus">
        <title>Comparative genomic study of the Penicillium genus elucidates a diverse pangenome and 15 lateral gene transfer events.</title>
        <authorList>
            <person name="Petersen C."/>
            <person name="Sorensen T."/>
            <person name="Nielsen M.R."/>
            <person name="Sondergaard T.E."/>
            <person name="Sorensen J.L."/>
            <person name="Fitzpatrick D.A."/>
            <person name="Frisvad J.C."/>
            <person name="Nielsen K.L."/>
        </authorList>
    </citation>
    <scope>NUCLEOTIDE SEQUENCE</scope>
    <source>
        <strain evidence="1">IBT 21917</strain>
    </source>
</reference>
<dbReference type="OrthoDB" id="3945418at2759"/>
<evidence type="ECO:0000313" key="2">
    <source>
        <dbReference type="Proteomes" id="UP001146351"/>
    </source>
</evidence>
<keyword evidence="2" id="KW-1185">Reference proteome</keyword>
<dbReference type="EMBL" id="JAPQKO010000003">
    <property type="protein sequence ID" value="KAJ5171664.1"/>
    <property type="molecule type" value="Genomic_DNA"/>
</dbReference>
<comment type="caution">
    <text evidence="1">The sequence shown here is derived from an EMBL/GenBank/DDBJ whole genome shotgun (WGS) entry which is preliminary data.</text>
</comment>
<name>A0A9W9I9K4_9EURO</name>